<accession>A0ABW4QHC4</accession>
<keyword evidence="1" id="KW-0472">Membrane</keyword>
<comment type="caution">
    <text evidence="2">The sequence shown here is derived from an EMBL/GenBank/DDBJ whole genome shotgun (WGS) entry which is preliminary data.</text>
</comment>
<organism evidence="2 3">
    <name type="scientific">Planococcus chinensis</name>
    <dbReference type="NCBI Taxonomy" id="272917"/>
    <lineage>
        <taxon>Bacteria</taxon>
        <taxon>Bacillati</taxon>
        <taxon>Bacillota</taxon>
        <taxon>Bacilli</taxon>
        <taxon>Bacillales</taxon>
        <taxon>Caryophanaceae</taxon>
        <taxon>Planococcus</taxon>
    </lineage>
</organism>
<dbReference type="RefSeq" id="WP_204891913.1">
    <property type="nucleotide sequence ID" value="NZ_JBHUFW010000005.1"/>
</dbReference>
<evidence type="ECO:0000256" key="1">
    <source>
        <dbReference type="SAM" id="Phobius"/>
    </source>
</evidence>
<reference evidence="3" key="1">
    <citation type="journal article" date="2019" name="Int. J. Syst. Evol. Microbiol.">
        <title>The Global Catalogue of Microorganisms (GCM) 10K type strain sequencing project: providing services to taxonomists for standard genome sequencing and annotation.</title>
        <authorList>
            <consortium name="The Broad Institute Genomics Platform"/>
            <consortium name="The Broad Institute Genome Sequencing Center for Infectious Disease"/>
            <person name="Wu L."/>
            <person name="Ma J."/>
        </authorList>
    </citation>
    <scope>NUCLEOTIDE SEQUENCE [LARGE SCALE GENOMIC DNA]</scope>
    <source>
        <strain evidence="3">CGMCC 1.15475</strain>
    </source>
</reference>
<dbReference type="Proteomes" id="UP001597273">
    <property type="component" value="Unassembled WGS sequence"/>
</dbReference>
<protein>
    <submittedName>
        <fullName evidence="2">Uncharacterized protein</fullName>
    </submittedName>
</protein>
<sequence>MYYLCAALTLISASISLFFSLLAVKRSKDDANEKALYVTARSIAFWCISIVPFFMISTEMVVITSLGMIIVQFLDGFIGIKIKDKFETWGPFIIAVAHLVALVFFIL</sequence>
<feature type="transmembrane region" description="Helical" evidence="1">
    <location>
        <begin position="86"/>
        <end position="106"/>
    </location>
</feature>
<name>A0ABW4QHC4_9BACL</name>
<dbReference type="EMBL" id="JBHUFW010000005">
    <property type="protein sequence ID" value="MFD1863010.1"/>
    <property type="molecule type" value="Genomic_DNA"/>
</dbReference>
<evidence type="ECO:0000313" key="2">
    <source>
        <dbReference type="EMBL" id="MFD1863010.1"/>
    </source>
</evidence>
<evidence type="ECO:0000313" key="3">
    <source>
        <dbReference type="Proteomes" id="UP001597273"/>
    </source>
</evidence>
<feature type="transmembrane region" description="Helical" evidence="1">
    <location>
        <begin position="43"/>
        <end position="74"/>
    </location>
</feature>
<keyword evidence="3" id="KW-1185">Reference proteome</keyword>
<proteinExistence type="predicted"/>
<keyword evidence="1" id="KW-0812">Transmembrane</keyword>
<keyword evidence="1" id="KW-1133">Transmembrane helix</keyword>
<gene>
    <name evidence="2" type="ORF">ACFSDB_08700</name>
</gene>